<accession>A0AAE3GNR8</accession>
<organism evidence="1 2">
    <name type="scientific">Limnofasciculus baicalensis BBK-W-15</name>
    <dbReference type="NCBI Taxonomy" id="2699891"/>
    <lineage>
        <taxon>Bacteria</taxon>
        <taxon>Bacillati</taxon>
        <taxon>Cyanobacteriota</taxon>
        <taxon>Cyanophyceae</taxon>
        <taxon>Coleofasciculales</taxon>
        <taxon>Coleofasciculaceae</taxon>
        <taxon>Limnofasciculus</taxon>
        <taxon>Limnofasciculus baicalensis</taxon>
    </lineage>
</organism>
<name>A0AAE3GNR8_9CYAN</name>
<dbReference type="Proteomes" id="UP001204953">
    <property type="component" value="Unassembled WGS sequence"/>
</dbReference>
<keyword evidence="2" id="KW-1185">Reference proteome</keyword>
<dbReference type="Pfam" id="PF06078">
    <property type="entry name" value="DUF937"/>
    <property type="match status" value="1"/>
</dbReference>
<reference evidence="1" key="1">
    <citation type="submission" date="2022-06" db="EMBL/GenBank/DDBJ databases">
        <title>New cyanobacteria of genus Symplocastrum in benthos of Lake Baikal.</title>
        <authorList>
            <person name="Sorokovikova E."/>
            <person name="Tikhonova I."/>
            <person name="Krasnopeev A."/>
            <person name="Evseev P."/>
            <person name="Gladkikh A."/>
            <person name="Belykh O."/>
        </authorList>
    </citation>
    <scope>NUCLEOTIDE SEQUENCE</scope>
    <source>
        <strain evidence="1">BBK-W-15</strain>
    </source>
</reference>
<dbReference type="InterPro" id="IPR009282">
    <property type="entry name" value="DUF937"/>
</dbReference>
<sequence>MSLFNQILGAVTNPTQEGSTNQLGNILDTVQQLSGNHQTDSGAVGSAVSIVGNYVRGALQEKRNNEGDAVAQGIVNQFGGTNPNNQVVQMLFSAPQLQQLIGEIESKTGMNATMIQAMLPTLVPVVLNFLKTGADTSGGNSVLNSFLDADGDGDVDMFDAMQLASRHLSR</sequence>
<protein>
    <submittedName>
        <fullName evidence="1">DUF937 domain-containing protein</fullName>
    </submittedName>
</protein>
<evidence type="ECO:0000313" key="1">
    <source>
        <dbReference type="EMBL" id="MCP2727221.1"/>
    </source>
</evidence>
<proteinExistence type="predicted"/>
<dbReference type="EMBL" id="JAMZMM010000009">
    <property type="protein sequence ID" value="MCP2727221.1"/>
    <property type="molecule type" value="Genomic_DNA"/>
</dbReference>
<evidence type="ECO:0000313" key="2">
    <source>
        <dbReference type="Proteomes" id="UP001204953"/>
    </source>
</evidence>
<gene>
    <name evidence="1" type="ORF">NJ959_01880</name>
</gene>
<dbReference type="AlphaFoldDB" id="A0AAE3GNR8"/>
<comment type="caution">
    <text evidence="1">The sequence shown here is derived from an EMBL/GenBank/DDBJ whole genome shotgun (WGS) entry which is preliminary data.</text>
</comment>
<dbReference type="RefSeq" id="WP_254010037.1">
    <property type="nucleotide sequence ID" value="NZ_JAMZMM010000009.1"/>
</dbReference>